<name>A0A818NG02_9BILA</name>
<dbReference type="Proteomes" id="UP000663874">
    <property type="component" value="Unassembled WGS sequence"/>
</dbReference>
<dbReference type="Pfam" id="PF00001">
    <property type="entry name" value="7tm_1"/>
    <property type="match status" value="1"/>
</dbReference>
<feature type="transmembrane region" description="Helical" evidence="8">
    <location>
        <begin position="321"/>
        <end position="344"/>
    </location>
</feature>
<comment type="caution">
    <text evidence="13">The sequence shown here is derived from an EMBL/GenBank/DDBJ whole genome shotgun (WGS) entry which is preliminary data.</text>
</comment>
<comment type="subcellular location">
    <subcellularLocation>
        <location evidence="1">Membrane</location>
        <topology evidence="1">Multi-pass membrane protein</topology>
    </subcellularLocation>
</comment>
<feature type="transmembrane region" description="Helical" evidence="8">
    <location>
        <begin position="80"/>
        <end position="104"/>
    </location>
</feature>
<gene>
    <name evidence="13" type="ORF">FNK824_LOCUS3530</name>
    <name evidence="15" type="ORF">JBS370_LOCUS11739</name>
    <name evidence="14" type="ORF">OTI717_LOCUS7710</name>
    <name evidence="10" type="ORF">RFH988_LOCUS29138</name>
    <name evidence="11" type="ORF">SEV965_LOCUS27006</name>
    <name evidence="12" type="ORF">ZHD862_LOCUS34932</name>
</gene>
<keyword evidence="3 8" id="KW-1133">Transmembrane helix</keyword>
<evidence type="ECO:0000256" key="2">
    <source>
        <dbReference type="ARBA" id="ARBA00022692"/>
    </source>
</evidence>
<dbReference type="PANTHER" id="PTHR24243:SF233">
    <property type="entry name" value="THYROTROPIN-RELEASING HORMONE RECEPTOR"/>
    <property type="match status" value="1"/>
</dbReference>
<dbReference type="Proteomes" id="UP000663836">
    <property type="component" value="Unassembled WGS sequence"/>
</dbReference>
<feature type="transmembrane region" description="Helical" evidence="8">
    <location>
        <begin position="157"/>
        <end position="178"/>
    </location>
</feature>
<feature type="transmembrane region" description="Helical" evidence="8">
    <location>
        <begin position="364"/>
        <end position="384"/>
    </location>
</feature>
<dbReference type="PANTHER" id="PTHR24243">
    <property type="entry name" value="G-PROTEIN COUPLED RECEPTOR"/>
    <property type="match status" value="1"/>
</dbReference>
<keyword evidence="4" id="KW-0297">G-protein coupled receptor</keyword>
<evidence type="ECO:0000256" key="1">
    <source>
        <dbReference type="ARBA" id="ARBA00004141"/>
    </source>
</evidence>
<evidence type="ECO:0000256" key="5">
    <source>
        <dbReference type="ARBA" id="ARBA00023136"/>
    </source>
</evidence>
<reference evidence="13" key="1">
    <citation type="submission" date="2021-02" db="EMBL/GenBank/DDBJ databases">
        <authorList>
            <person name="Nowell W R."/>
        </authorList>
    </citation>
    <scope>NUCLEOTIDE SEQUENCE</scope>
</reference>
<accession>A0A818NG02</accession>
<proteinExistence type="predicted"/>
<keyword evidence="2 8" id="KW-0812">Transmembrane</keyword>
<sequence>MSVVSEDVLWLEPLYIDNEIEMMKTTLAYQIGSLSSLTLSNISSSSSSSFSSSSYLPILTNSSSMTTVLSNDKRFLILKWSVRIIGCLLIIVGGIGNTLSALTLSRKKLRTQVTSIYLIALALSDLGNVFFSVLNFYLVRIDPNRNMRLYSNISCKFHIFFTYYFINLSPTLLVAVSVQRYLAIAKHHYSKKHCTVKNAYTLIGLICLISFFIELHWAIFYELQIIPIKQISTSSSSSSTNRTILYRRVCNISSNYPKYLQFRSHILGYIQWFFFTLCPFIIMLILNSLILNVITSSRRIQQQHTNQKNQRKKIKQRNLTIMLLSVSCVFILLTAPASTFMAFGHLFKNLHGRNSQSLWTMFSLIYYTNTAANFLLYFLTANVFRQELRVMISSVPGCSKILPEQFQILQNNTNISGGIKLTPLGKIQMTTNPVITSATLLCEDENINGINRKYAINNSNNR</sequence>
<dbReference type="GO" id="GO:0004930">
    <property type="term" value="F:G protein-coupled receptor activity"/>
    <property type="evidence" value="ECO:0007669"/>
    <property type="project" value="UniProtKB-KW"/>
</dbReference>
<dbReference type="Gene3D" id="1.20.1070.10">
    <property type="entry name" value="Rhodopsin 7-helix transmembrane proteins"/>
    <property type="match status" value="1"/>
</dbReference>
<protein>
    <recommendedName>
        <fullName evidence="9">G-protein coupled receptors family 1 profile domain-containing protein</fullName>
    </recommendedName>
</protein>
<dbReference type="PROSITE" id="PS50262">
    <property type="entry name" value="G_PROTEIN_RECEP_F1_2"/>
    <property type="match status" value="1"/>
</dbReference>
<evidence type="ECO:0000313" key="12">
    <source>
        <dbReference type="EMBL" id="CAF1443493.1"/>
    </source>
</evidence>
<evidence type="ECO:0000313" key="15">
    <source>
        <dbReference type="EMBL" id="CAF3736570.1"/>
    </source>
</evidence>
<dbReference type="EMBL" id="CAJNOT010004733">
    <property type="protein sequence ID" value="CAF1443493.1"/>
    <property type="molecule type" value="Genomic_DNA"/>
</dbReference>
<dbReference type="InterPro" id="IPR000276">
    <property type="entry name" value="GPCR_Rhodpsn"/>
</dbReference>
<keyword evidence="7" id="KW-0807">Transducer</keyword>
<dbReference type="SUPFAM" id="SSF81321">
    <property type="entry name" value="Family A G protein-coupled receptor-like"/>
    <property type="match status" value="1"/>
</dbReference>
<keyword evidence="6" id="KW-0675">Receptor</keyword>
<evidence type="ECO:0000313" key="16">
    <source>
        <dbReference type="Proteomes" id="UP000663874"/>
    </source>
</evidence>
<evidence type="ECO:0000256" key="8">
    <source>
        <dbReference type="SAM" id="Phobius"/>
    </source>
</evidence>
<dbReference type="Proteomes" id="UP000663823">
    <property type="component" value="Unassembled WGS sequence"/>
</dbReference>
<dbReference type="OrthoDB" id="9990906at2759"/>
<dbReference type="AlphaFoldDB" id="A0A818NG02"/>
<feature type="transmembrane region" description="Helical" evidence="8">
    <location>
        <begin position="269"/>
        <end position="294"/>
    </location>
</feature>
<evidence type="ECO:0000313" key="13">
    <source>
        <dbReference type="EMBL" id="CAF3603346.1"/>
    </source>
</evidence>
<evidence type="ECO:0000313" key="11">
    <source>
        <dbReference type="EMBL" id="CAF1315069.1"/>
    </source>
</evidence>
<dbReference type="Proteomes" id="UP000663882">
    <property type="component" value="Unassembled WGS sequence"/>
</dbReference>
<organism evidence="13 16">
    <name type="scientific">Rotaria sordida</name>
    <dbReference type="NCBI Taxonomy" id="392033"/>
    <lineage>
        <taxon>Eukaryota</taxon>
        <taxon>Metazoa</taxon>
        <taxon>Spiralia</taxon>
        <taxon>Gnathifera</taxon>
        <taxon>Rotifera</taxon>
        <taxon>Eurotatoria</taxon>
        <taxon>Bdelloidea</taxon>
        <taxon>Philodinida</taxon>
        <taxon>Philodinidae</taxon>
        <taxon>Rotaria</taxon>
    </lineage>
</organism>
<dbReference type="InterPro" id="IPR017452">
    <property type="entry name" value="GPCR_Rhodpsn_7TM"/>
</dbReference>
<dbReference type="PRINTS" id="PR00237">
    <property type="entry name" value="GPCRRHODOPSN"/>
</dbReference>
<evidence type="ECO:0000256" key="4">
    <source>
        <dbReference type="ARBA" id="ARBA00023040"/>
    </source>
</evidence>
<feature type="domain" description="G-protein coupled receptors family 1 profile" evidence="9">
    <location>
        <begin position="96"/>
        <end position="377"/>
    </location>
</feature>
<evidence type="ECO:0000256" key="6">
    <source>
        <dbReference type="ARBA" id="ARBA00023170"/>
    </source>
</evidence>
<dbReference type="EMBL" id="CAJNOU010002370">
    <property type="protein sequence ID" value="CAF1315069.1"/>
    <property type="molecule type" value="Genomic_DNA"/>
</dbReference>
<dbReference type="EMBL" id="CAJOBE010000241">
    <property type="protein sequence ID" value="CAF3603346.1"/>
    <property type="molecule type" value="Genomic_DNA"/>
</dbReference>
<dbReference type="EMBL" id="CAJOBD010000920">
    <property type="protein sequence ID" value="CAF3736570.1"/>
    <property type="molecule type" value="Genomic_DNA"/>
</dbReference>
<dbReference type="Proteomes" id="UP000663889">
    <property type="component" value="Unassembled WGS sequence"/>
</dbReference>
<evidence type="ECO:0000313" key="10">
    <source>
        <dbReference type="EMBL" id="CAF1289548.1"/>
    </source>
</evidence>
<keyword evidence="5 8" id="KW-0472">Membrane</keyword>
<dbReference type="EMBL" id="CAJNOO010002687">
    <property type="protein sequence ID" value="CAF1289548.1"/>
    <property type="molecule type" value="Genomic_DNA"/>
</dbReference>
<evidence type="ECO:0000313" key="14">
    <source>
        <dbReference type="EMBL" id="CAF3619139.1"/>
    </source>
</evidence>
<evidence type="ECO:0000259" key="9">
    <source>
        <dbReference type="PROSITE" id="PS50262"/>
    </source>
</evidence>
<feature type="transmembrane region" description="Helical" evidence="8">
    <location>
        <begin position="116"/>
        <end position="137"/>
    </location>
</feature>
<feature type="transmembrane region" description="Helical" evidence="8">
    <location>
        <begin position="199"/>
        <end position="219"/>
    </location>
</feature>
<dbReference type="Proteomes" id="UP000663864">
    <property type="component" value="Unassembled WGS sequence"/>
</dbReference>
<evidence type="ECO:0000256" key="3">
    <source>
        <dbReference type="ARBA" id="ARBA00022989"/>
    </source>
</evidence>
<evidence type="ECO:0000256" key="7">
    <source>
        <dbReference type="ARBA" id="ARBA00023224"/>
    </source>
</evidence>
<dbReference type="GO" id="GO:0005886">
    <property type="term" value="C:plasma membrane"/>
    <property type="evidence" value="ECO:0007669"/>
    <property type="project" value="TreeGrafter"/>
</dbReference>
<dbReference type="EMBL" id="CAJOAX010000588">
    <property type="protein sequence ID" value="CAF3619139.1"/>
    <property type="molecule type" value="Genomic_DNA"/>
</dbReference>
<dbReference type="CDD" id="cd14978">
    <property type="entry name" value="7tmA_FMRFamide_R-like"/>
    <property type="match status" value="1"/>
</dbReference>